<keyword evidence="11" id="KW-1185">Reference proteome</keyword>
<dbReference type="InterPro" id="IPR017853">
    <property type="entry name" value="GH"/>
</dbReference>
<name>A0ABW9VKG5_9BURK</name>
<sequence length="626" mass="68389">MKKNLIMAGLLALACAAGSVALAAPVPHFAIEGAQFKLDGQPFVIRSGEMHYPRIPRAAWRERLRMARAMGLNTITTYAFWSQHEPQPGQWDFSGQNDIRTFIRTAAEEGLQVVLRPGPYVCAEVDFGGFPAWLLRTPGLRVRSMDTRYLAASARYFKRLAKEVADLQSSRGGPILMLQLENEYGSFGRDHDYLRAVRAQMQRAGFDAPLFTSDGGAGRLFEGGTLADIPAVVNFGGGADDARASIAELAAWRPQGLRMAGEYWAGWFDHWGEQHHSQSPEDAARTVEWMMQQGVSFNIYMFHGGTSFGWLAGANYSGKEPYQPDTTSYDYDAALDEAGRPTAKYHALRSVIARHLSRPLPAVPAAPQPQAIASFAMQPAGSVLAQLPQLSQGQPSRWARAMEEYGQNYGYILYRKKLAQAAQGKLVLEGLHDQATVLADGKVIGRLDRRLNESTLTVDLPAGTQLDLLVEAMGRIGFGAKLVDDNKGITRGVKLGDEELEDWMVYPLPLDSASLARLAPQALAARADGQAAGADLAPPGFWRGTLQLARPVDTFLDTRGWGKGQVWVNGHHLGRYWQIGPQQTLYLPASWLKAGANEVLLLSTAAPTASTMQGLAEPVFDTPAVR</sequence>
<dbReference type="Proteomes" id="UP000478090">
    <property type="component" value="Unassembled WGS sequence"/>
</dbReference>
<dbReference type="PIRSF" id="PIRSF006336">
    <property type="entry name" value="B-gal"/>
    <property type="match status" value="1"/>
</dbReference>
<evidence type="ECO:0000256" key="5">
    <source>
        <dbReference type="RuleBase" id="RU003679"/>
    </source>
</evidence>
<dbReference type="EMBL" id="WWCM01000004">
    <property type="protein sequence ID" value="MYM39405.1"/>
    <property type="molecule type" value="Genomic_DNA"/>
</dbReference>
<keyword evidence="6" id="KW-0732">Signal</keyword>
<evidence type="ECO:0000256" key="1">
    <source>
        <dbReference type="ARBA" id="ARBA00009809"/>
    </source>
</evidence>
<proteinExistence type="inferred from homology"/>
<evidence type="ECO:0000256" key="6">
    <source>
        <dbReference type="SAM" id="SignalP"/>
    </source>
</evidence>
<dbReference type="EC" id="3.2.1.23" evidence="4"/>
<gene>
    <name evidence="10" type="ORF">GTP27_08685</name>
</gene>
<dbReference type="Gene3D" id="2.60.120.260">
    <property type="entry name" value="Galactose-binding domain-like"/>
    <property type="match status" value="2"/>
</dbReference>
<dbReference type="InterPro" id="IPR008979">
    <property type="entry name" value="Galactose-bd-like_sf"/>
</dbReference>
<dbReference type="InterPro" id="IPR048913">
    <property type="entry name" value="BetaGal_gal-bd"/>
</dbReference>
<dbReference type="SUPFAM" id="SSF51445">
    <property type="entry name" value="(Trans)glycosidases"/>
    <property type="match status" value="1"/>
</dbReference>
<evidence type="ECO:0000256" key="4">
    <source>
        <dbReference type="RuleBase" id="RU000675"/>
    </source>
</evidence>
<evidence type="ECO:0000313" key="10">
    <source>
        <dbReference type="EMBL" id="MYM39405.1"/>
    </source>
</evidence>
<accession>A0ABW9VKG5</accession>
<dbReference type="PANTHER" id="PTHR23421">
    <property type="entry name" value="BETA-GALACTOSIDASE RELATED"/>
    <property type="match status" value="1"/>
</dbReference>
<evidence type="ECO:0000259" key="7">
    <source>
        <dbReference type="Pfam" id="PF01301"/>
    </source>
</evidence>
<keyword evidence="3 4" id="KW-0326">Glycosidase</keyword>
<feature type="domain" description="Beta-galactosidase 1-like first all-beta" evidence="8">
    <location>
        <begin position="401"/>
        <end position="509"/>
    </location>
</feature>
<dbReference type="PROSITE" id="PS01182">
    <property type="entry name" value="GLYCOSYL_HYDROL_F35"/>
    <property type="match status" value="1"/>
</dbReference>
<dbReference type="InterPro" id="IPR031330">
    <property type="entry name" value="Gly_Hdrlase_35_cat"/>
</dbReference>
<evidence type="ECO:0000313" key="11">
    <source>
        <dbReference type="Proteomes" id="UP000478090"/>
    </source>
</evidence>
<protein>
    <recommendedName>
        <fullName evidence="4">Beta-galactosidase</fullName>
        <ecNumber evidence="4">3.2.1.23</ecNumber>
    </recommendedName>
</protein>
<evidence type="ECO:0000259" key="8">
    <source>
        <dbReference type="Pfam" id="PF21317"/>
    </source>
</evidence>
<dbReference type="InterPro" id="IPR026283">
    <property type="entry name" value="B-gal_1-like"/>
</dbReference>
<dbReference type="InterPro" id="IPR048912">
    <property type="entry name" value="BetaGal1-like_ABD1"/>
</dbReference>
<evidence type="ECO:0000259" key="9">
    <source>
        <dbReference type="Pfam" id="PF21467"/>
    </source>
</evidence>
<dbReference type="Pfam" id="PF01301">
    <property type="entry name" value="Glyco_hydro_35"/>
    <property type="match status" value="1"/>
</dbReference>
<comment type="catalytic activity">
    <reaction evidence="4">
        <text>Hydrolysis of terminal non-reducing beta-D-galactose residues in beta-D-galactosides.</text>
        <dbReference type="EC" id="3.2.1.23"/>
    </reaction>
</comment>
<dbReference type="Pfam" id="PF21317">
    <property type="entry name" value="BetaGal_ABD_1"/>
    <property type="match status" value="1"/>
</dbReference>
<dbReference type="InterPro" id="IPR001944">
    <property type="entry name" value="Glycoside_Hdrlase_35"/>
</dbReference>
<keyword evidence="2 4" id="KW-0378">Hydrolase</keyword>
<feature type="signal peptide" evidence="6">
    <location>
        <begin position="1"/>
        <end position="23"/>
    </location>
</feature>
<comment type="caution">
    <text evidence="10">The sequence shown here is derived from an EMBL/GenBank/DDBJ whole genome shotgun (WGS) entry which is preliminary data.</text>
</comment>
<feature type="domain" description="Glycoside hydrolase 35 catalytic" evidence="7">
    <location>
        <begin position="35"/>
        <end position="353"/>
    </location>
</feature>
<dbReference type="PROSITE" id="PS51257">
    <property type="entry name" value="PROKAR_LIPOPROTEIN"/>
    <property type="match status" value="1"/>
</dbReference>
<dbReference type="PRINTS" id="PR00742">
    <property type="entry name" value="GLHYDRLASE35"/>
</dbReference>
<organism evidence="10 11">
    <name type="scientific">Duganella qianjiadongensis</name>
    <dbReference type="NCBI Taxonomy" id="2692176"/>
    <lineage>
        <taxon>Bacteria</taxon>
        <taxon>Pseudomonadati</taxon>
        <taxon>Pseudomonadota</taxon>
        <taxon>Betaproteobacteria</taxon>
        <taxon>Burkholderiales</taxon>
        <taxon>Oxalobacteraceae</taxon>
        <taxon>Telluria group</taxon>
        <taxon>Duganella</taxon>
    </lineage>
</organism>
<dbReference type="InterPro" id="IPR019801">
    <property type="entry name" value="Glyco_hydro_35_CS"/>
</dbReference>
<dbReference type="Gene3D" id="3.20.20.80">
    <property type="entry name" value="Glycosidases"/>
    <property type="match status" value="1"/>
</dbReference>
<reference evidence="10 11" key="1">
    <citation type="submission" date="2019-12" db="EMBL/GenBank/DDBJ databases">
        <title>Novel species isolated from a subtropical stream in China.</title>
        <authorList>
            <person name="Lu H."/>
        </authorList>
    </citation>
    <scope>NUCLEOTIDE SEQUENCE [LARGE SCALE GENOMIC DNA]</scope>
    <source>
        <strain evidence="10 11">CY13W</strain>
    </source>
</reference>
<dbReference type="RefSeq" id="WP_161038761.1">
    <property type="nucleotide sequence ID" value="NZ_WWCM01000004.1"/>
</dbReference>
<feature type="domain" description="Beta-galactosidase galactose-binding" evidence="9">
    <location>
        <begin position="539"/>
        <end position="597"/>
    </location>
</feature>
<dbReference type="SUPFAM" id="SSF49785">
    <property type="entry name" value="Galactose-binding domain-like"/>
    <property type="match status" value="1"/>
</dbReference>
<dbReference type="Pfam" id="PF21467">
    <property type="entry name" value="BetaGal_gal-bd"/>
    <property type="match status" value="1"/>
</dbReference>
<feature type="chain" id="PRO_5045735171" description="Beta-galactosidase" evidence="6">
    <location>
        <begin position="24"/>
        <end position="626"/>
    </location>
</feature>
<comment type="similarity">
    <text evidence="1 5">Belongs to the glycosyl hydrolase 35 family.</text>
</comment>
<evidence type="ECO:0000256" key="3">
    <source>
        <dbReference type="ARBA" id="ARBA00023295"/>
    </source>
</evidence>
<evidence type="ECO:0000256" key="2">
    <source>
        <dbReference type="ARBA" id="ARBA00022801"/>
    </source>
</evidence>